<protein>
    <submittedName>
        <fullName evidence="2">Uncharacterized protein</fullName>
    </submittedName>
</protein>
<accession>A0A9Q0SVH9</accession>
<organism evidence="2 3">
    <name type="scientific">Salix koriyanagi</name>
    <dbReference type="NCBI Taxonomy" id="2511006"/>
    <lineage>
        <taxon>Eukaryota</taxon>
        <taxon>Viridiplantae</taxon>
        <taxon>Streptophyta</taxon>
        <taxon>Embryophyta</taxon>
        <taxon>Tracheophyta</taxon>
        <taxon>Spermatophyta</taxon>
        <taxon>Magnoliopsida</taxon>
        <taxon>eudicotyledons</taxon>
        <taxon>Gunneridae</taxon>
        <taxon>Pentapetalae</taxon>
        <taxon>rosids</taxon>
        <taxon>fabids</taxon>
        <taxon>Malpighiales</taxon>
        <taxon>Salicaceae</taxon>
        <taxon>Saliceae</taxon>
        <taxon>Salix</taxon>
    </lineage>
</organism>
<dbReference type="Proteomes" id="UP001151752">
    <property type="component" value="Chromosome 17"/>
</dbReference>
<gene>
    <name evidence="2" type="ORF">OIU74_015871</name>
</gene>
<evidence type="ECO:0000313" key="3">
    <source>
        <dbReference type="Proteomes" id="UP001151752"/>
    </source>
</evidence>
<comment type="caution">
    <text evidence="2">The sequence shown here is derived from an EMBL/GenBank/DDBJ whole genome shotgun (WGS) entry which is preliminary data.</text>
</comment>
<keyword evidence="3" id="KW-1185">Reference proteome</keyword>
<reference evidence="2" key="2">
    <citation type="journal article" date="2023" name="Int. J. Mol. Sci.">
        <title>De Novo Assembly and Annotation of 11 Diverse Shrub Willow (Salix) Genomes Reveals Novel Gene Organization in Sex-Linked Regions.</title>
        <authorList>
            <person name="Hyden B."/>
            <person name="Feng K."/>
            <person name="Yates T.B."/>
            <person name="Jawdy S."/>
            <person name="Cereghino C."/>
            <person name="Smart L.B."/>
            <person name="Muchero W."/>
        </authorList>
    </citation>
    <scope>NUCLEOTIDE SEQUENCE</scope>
    <source>
        <tissue evidence="2">Shoot tip</tissue>
    </source>
</reference>
<proteinExistence type="predicted"/>
<evidence type="ECO:0000256" key="1">
    <source>
        <dbReference type="SAM" id="MobiDB-lite"/>
    </source>
</evidence>
<name>A0A9Q0SVH9_9ROSI</name>
<feature type="region of interest" description="Disordered" evidence="1">
    <location>
        <begin position="1"/>
        <end position="23"/>
    </location>
</feature>
<dbReference type="EMBL" id="JAPFFM010000018">
    <property type="protein sequence ID" value="KAJ6691262.1"/>
    <property type="molecule type" value="Genomic_DNA"/>
</dbReference>
<evidence type="ECO:0000313" key="2">
    <source>
        <dbReference type="EMBL" id="KAJ6691262.1"/>
    </source>
</evidence>
<dbReference type="AlphaFoldDB" id="A0A9Q0SVH9"/>
<reference evidence="2" key="1">
    <citation type="submission" date="2022-11" db="EMBL/GenBank/DDBJ databases">
        <authorList>
            <person name="Hyden B.L."/>
            <person name="Feng K."/>
            <person name="Yates T."/>
            <person name="Jawdy S."/>
            <person name="Smart L.B."/>
            <person name="Muchero W."/>
        </authorList>
    </citation>
    <scope>NUCLEOTIDE SEQUENCE</scope>
    <source>
        <tissue evidence="2">Shoot tip</tissue>
    </source>
</reference>
<sequence length="155" mass="16711">MGKQHTRACLNSATGTSRHEIRDRKEGLRMGASPAIECHAHAGYSPARHPRQWRFTSGTSAGPPACKLKQWPQRPGRQQRCGVALGLPHLSTSSANEMPRPRLGEAAPALPTAWQDVLETMAGNGSPLAGKNESSITATHRATCLAHPTTFQAFR</sequence>